<organism evidence="1 2">
    <name type="scientific">Quercus suber</name>
    <name type="common">Cork oak</name>
    <dbReference type="NCBI Taxonomy" id="58331"/>
    <lineage>
        <taxon>Eukaryota</taxon>
        <taxon>Viridiplantae</taxon>
        <taxon>Streptophyta</taxon>
        <taxon>Embryophyta</taxon>
        <taxon>Tracheophyta</taxon>
        <taxon>Spermatophyta</taxon>
        <taxon>Magnoliopsida</taxon>
        <taxon>eudicotyledons</taxon>
        <taxon>Gunneridae</taxon>
        <taxon>Pentapetalae</taxon>
        <taxon>rosids</taxon>
        <taxon>fabids</taxon>
        <taxon>Fagales</taxon>
        <taxon>Fagaceae</taxon>
        <taxon>Quercus</taxon>
    </lineage>
</organism>
<evidence type="ECO:0000313" key="1">
    <source>
        <dbReference type="EMBL" id="KAK7859147.1"/>
    </source>
</evidence>
<proteinExistence type="predicted"/>
<evidence type="ECO:0000313" key="2">
    <source>
        <dbReference type="Proteomes" id="UP000237347"/>
    </source>
</evidence>
<gene>
    <name evidence="1" type="ORF">CFP56_008695</name>
</gene>
<name>A0AAW0M6S6_QUESU</name>
<sequence length="105" mass="11762">MYLKGNDRTKKDGVTWQMQEAISGVLCQEDSRLPQDMKDEAPKDSLKRLFAIFNNFLGFGGEERRGEEEEEDGGGPIQVAEECHQIGSVPPSNPLSIRRLLLAKN</sequence>
<dbReference type="AlphaFoldDB" id="A0AAW0M6S6"/>
<comment type="caution">
    <text evidence="1">The sequence shown here is derived from an EMBL/GenBank/DDBJ whole genome shotgun (WGS) entry which is preliminary data.</text>
</comment>
<protein>
    <submittedName>
        <fullName evidence="1">Uncharacterized protein</fullName>
    </submittedName>
</protein>
<reference evidence="1 2" key="1">
    <citation type="journal article" date="2018" name="Sci. Data">
        <title>The draft genome sequence of cork oak.</title>
        <authorList>
            <person name="Ramos A.M."/>
            <person name="Usie A."/>
            <person name="Barbosa P."/>
            <person name="Barros P.M."/>
            <person name="Capote T."/>
            <person name="Chaves I."/>
            <person name="Simoes F."/>
            <person name="Abreu I."/>
            <person name="Carrasquinho I."/>
            <person name="Faro C."/>
            <person name="Guimaraes J.B."/>
            <person name="Mendonca D."/>
            <person name="Nobrega F."/>
            <person name="Rodrigues L."/>
            <person name="Saibo N.J.M."/>
            <person name="Varela M.C."/>
            <person name="Egas C."/>
            <person name="Matos J."/>
            <person name="Miguel C.M."/>
            <person name="Oliveira M.M."/>
            <person name="Ricardo C.P."/>
            <person name="Goncalves S."/>
        </authorList>
    </citation>
    <scope>NUCLEOTIDE SEQUENCE [LARGE SCALE GENOMIC DNA]</scope>
    <source>
        <strain evidence="2">cv. HL8</strain>
    </source>
</reference>
<accession>A0AAW0M6S6</accession>
<dbReference type="EMBL" id="PKMF04000015">
    <property type="protein sequence ID" value="KAK7859147.1"/>
    <property type="molecule type" value="Genomic_DNA"/>
</dbReference>
<keyword evidence="2" id="KW-1185">Reference proteome</keyword>
<dbReference type="Proteomes" id="UP000237347">
    <property type="component" value="Unassembled WGS sequence"/>
</dbReference>